<evidence type="ECO:0008006" key="4">
    <source>
        <dbReference type="Google" id="ProtNLM"/>
    </source>
</evidence>
<gene>
    <name evidence="2" type="ORF">ACHHYP_20565</name>
</gene>
<protein>
    <recommendedName>
        <fullName evidence="4">SWIM-type domain-containing protein</fullName>
    </recommendedName>
</protein>
<accession>A0A1V9ZHG1</accession>
<dbReference type="EMBL" id="JNBR01000109">
    <property type="protein sequence ID" value="OQR97428.1"/>
    <property type="molecule type" value="Genomic_DNA"/>
</dbReference>
<dbReference type="OrthoDB" id="10552926at2759"/>
<sequence>MELKTVHSQKAGEYLESLSTVKWTVHGNLTIAPNMERRRLYGIQSSNIVESDNAKKKHPPRFCGSIFLTYLDIHNVVRYNLPFAALHFIMLDVMTTAAARADEVFAWEKAAQEEAELYAICSCRVCEQKEMSPNYNTAKAKTNDDEYQVTHTGVCHSNKRVRIDALSCTSSYRDQMQLPCRHLICFVASLTVFRCLMNDWHGRPIDSAPATNESRWQTQNEPYSIDT</sequence>
<feature type="compositionally biased region" description="Polar residues" evidence="1">
    <location>
        <begin position="209"/>
        <end position="227"/>
    </location>
</feature>
<evidence type="ECO:0000313" key="2">
    <source>
        <dbReference type="EMBL" id="OQR97428.1"/>
    </source>
</evidence>
<feature type="region of interest" description="Disordered" evidence="1">
    <location>
        <begin position="207"/>
        <end position="227"/>
    </location>
</feature>
<keyword evidence="3" id="KW-1185">Reference proteome</keyword>
<dbReference type="AlphaFoldDB" id="A0A1V9ZHG1"/>
<evidence type="ECO:0000313" key="3">
    <source>
        <dbReference type="Proteomes" id="UP000243579"/>
    </source>
</evidence>
<evidence type="ECO:0000256" key="1">
    <source>
        <dbReference type="SAM" id="MobiDB-lite"/>
    </source>
</evidence>
<organism evidence="2 3">
    <name type="scientific">Achlya hypogyna</name>
    <name type="common">Oomycete</name>
    <name type="synonym">Protoachlya hypogyna</name>
    <dbReference type="NCBI Taxonomy" id="1202772"/>
    <lineage>
        <taxon>Eukaryota</taxon>
        <taxon>Sar</taxon>
        <taxon>Stramenopiles</taxon>
        <taxon>Oomycota</taxon>
        <taxon>Saprolegniomycetes</taxon>
        <taxon>Saprolegniales</taxon>
        <taxon>Achlyaceae</taxon>
        <taxon>Achlya</taxon>
    </lineage>
</organism>
<dbReference type="Proteomes" id="UP000243579">
    <property type="component" value="Unassembled WGS sequence"/>
</dbReference>
<reference evidence="2 3" key="1">
    <citation type="journal article" date="2014" name="Genome Biol. Evol.">
        <title>The secreted proteins of Achlya hypogyna and Thraustotheca clavata identify the ancestral oomycete secretome and reveal gene acquisitions by horizontal gene transfer.</title>
        <authorList>
            <person name="Misner I."/>
            <person name="Blouin N."/>
            <person name="Leonard G."/>
            <person name="Richards T.A."/>
            <person name="Lane C.E."/>
        </authorList>
    </citation>
    <scope>NUCLEOTIDE SEQUENCE [LARGE SCALE GENOMIC DNA]</scope>
    <source>
        <strain evidence="2 3">ATCC 48635</strain>
    </source>
</reference>
<proteinExistence type="predicted"/>
<comment type="caution">
    <text evidence="2">The sequence shown here is derived from an EMBL/GenBank/DDBJ whole genome shotgun (WGS) entry which is preliminary data.</text>
</comment>
<name>A0A1V9ZHG1_ACHHY</name>